<dbReference type="AlphaFoldDB" id="A0A058ZGM7"/>
<evidence type="ECO:0000313" key="1">
    <source>
        <dbReference type="EMBL" id="KCV80738.1"/>
    </source>
</evidence>
<organism evidence="1 2">
    <name type="scientific">Actibacterium atlanticum</name>
    <dbReference type="NCBI Taxonomy" id="1461693"/>
    <lineage>
        <taxon>Bacteria</taxon>
        <taxon>Pseudomonadati</taxon>
        <taxon>Pseudomonadota</taxon>
        <taxon>Alphaproteobacteria</taxon>
        <taxon>Rhodobacterales</taxon>
        <taxon>Roseobacteraceae</taxon>
        <taxon>Actibacterium</taxon>
    </lineage>
</organism>
<comment type="caution">
    <text evidence="1">The sequence shown here is derived from an EMBL/GenBank/DDBJ whole genome shotgun (WGS) entry which is preliminary data.</text>
</comment>
<protein>
    <submittedName>
        <fullName evidence="1">Uncharacterized protein</fullName>
    </submittedName>
</protein>
<evidence type="ECO:0000313" key="2">
    <source>
        <dbReference type="Proteomes" id="UP000024836"/>
    </source>
</evidence>
<keyword evidence="2" id="KW-1185">Reference proteome</keyword>
<feature type="non-terminal residue" evidence="1">
    <location>
        <position position="1"/>
    </location>
</feature>
<gene>
    <name evidence="1" type="ORF">ATO10_15727</name>
</gene>
<accession>A0A058ZGM7</accession>
<name>A0A058ZGM7_9RHOB</name>
<sequence>QKSTCGFGWVALEPPSPAALRRTTGRQTGGTDKRLNGLLRGGDGKFEVDLGGRAVKFRAQRSGFCLLLFDIVGI</sequence>
<reference evidence="1 2" key="1">
    <citation type="submission" date="2013-04" db="EMBL/GenBank/DDBJ databases">
        <title>Shimia sp. 22II-S11-Z10 Genome Sequencing.</title>
        <authorList>
            <person name="Lai Q."/>
            <person name="Li G."/>
            <person name="Shao Z."/>
        </authorList>
    </citation>
    <scope>NUCLEOTIDE SEQUENCE [LARGE SCALE GENOMIC DNA]</scope>
    <source>
        <strain evidence="2">22II-S11-Z10</strain>
    </source>
</reference>
<proteinExistence type="predicted"/>
<dbReference type="EMBL" id="AQQY01000019">
    <property type="protein sequence ID" value="KCV80738.1"/>
    <property type="molecule type" value="Genomic_DNA"/>
</dbReference>
<dbReference type="Proteomes" id="UP000024836">
    <property type="component" value="Unassembled WGS sequence"/>
</dbReference>